<dbReference type="EMBL" id="BAAAAF010000042">
    <property type="protein sequence ID" value="GAA0037513.1"/>
    <property type="molecule type" value="Genomic_DNA"/>
</dbReference>
<dbReference type="PROSITE" id="PS51186">
    <property type="entry name" value="GNAT"/>
    <property type="match status" value="1"/>
</dbReference>
<evidence type="ECO:0000256" key="1">
    <source>
        <dbReference type="ARBA" id="ARBA00022679"/>
    </source>
</evidence>
<keyword evidence="2" id="KW-0012">Acyltransferase</keyword>
<dbReference type="InterPro" id="IPR000182">
    <property type="entry name" value="GNAT_dom"/>
</dbReference>
<evidence type="ECO:0000259" key="3">
    <source>
        <dbReference type="PROSITE" id="PS51186"/>
    </source>
</evidence>
<comment type="caution">
    <text evidence="4">The sequence shown here is derived from an EMBL/GenBank/DDBJ whole genome shotgun (WGS) entry which is preliminary data.</text>
</comment>
<protein>
    <recommendedName>
        <fullName evidence="3">N-acetyltransferase domain-containing protein</fullName>
    </recommendedName>
</protein>
<evidence type="ECO:0000313" key="5">
    <source>
        <dbReference type="Proteomes" id="UP001498238"/>
    </source>
</evidence>
<dbReference type="PANTHER" id="PTHR43877">
    <property type="entry name" value="AMINOALKYLPHOSPHONATE N-ACETYLTRANSFERASE-RELATED-RELATED"/>
    <property type="match status" value="1"/>
</dbReference>
<dbReference type="RefSeq" id="WP_339394122.1">
    <property type="nucleotide sequence ID" value="NZ_BAAAAF010000042.1"/>
</dbReference>
<keyword evidence="1" id="KW-0808">Transferase</keyword>
<evidence type="ECO:0000313" key="4">
    <source>
        <dbReference type="EMBL" id="GAA0037513.1"/>
    </source>
</evidence>
<feature type="domain" description="N-acetyltransferase" evidence="3">
    <location>
        <begin position="94"/>
        <end position="244"/>
    </location>
</feature>
<sequence length="244" mass="26367">MLNVYTASLSENGMPAVFGVLNAISSQILTVEVRIQTLCDAMDVTGVPCLEGSDAVRIPHHENDLSEQGSVSRGAVFGCAVDRGSALGFDECMMTIVPADFDDPQLADFLQQHLDDMAPTAPAESRHALDLFALQGDEVRLWVAYDGSTVVGTVALAQLLPYHEELKSMRTSPEHRGQGIASQLLDHVLADARSRGIEQISLETGSMEFFAPARAFYRKAGFAETAPFGTYVPDPNSVFMTLTL</sequence>
<dbReference type="SUPFAM" id="SSF55729">
    <property type="entry name" value="Acyl-CoA N-acyltransferases (Nat)"/>
    <property type="match status" value="1"/>
</dbReference>
<proteinExistence type="predicted"/>
<dbReference type="Proteomes" id="UP001498238">
    <property type="component" value="Unassembled WGS sequence"/>
</dbReference>
<name>A0ABN0SSS0_9MICO</name>
<gene>
    <name evidence="4" type="ORF">NCCP602_34750</name>
</gene>
<accession>A0ABN0SSS0</accession>
<keyword evidence="5" id="KW-1185">Reference proteome</keyword>
<organism evidence="4 5">
    <name type="scientific">Brevibacterium metallidurans</name>
    <dbReference type="NCBI Taxonomy" id="1482676"/>
    <lineage>
        <taxon>Bacteria</taxon>
        <taxon>Bacillati</taxon>
        <taxon>Actinomycetota</taxon>
        <taxon>Actinomycetes</taxon>
        <taxon>Micrococcales</taxon>
        <taxon>Brevibacteriaceae</taxon>
        <taxon>Brevibacterium</taxon>
    </lineage>
</organism>
<dbReference type="CDD" id="cd04301">
    <property type="entry name" value="NAT_SF"/>
    <property type="match status" value="1"/>
</dbReference>
<reference evidence="4 5" key="1">
    <citation type="submission" date="2024-01" db="EMBL/GenBank/DDBJ databases">
        <title>Characterization of antibiotic resistant novel bacterial strains and their environmental applications.</title>
        <authorList>
            <person name="Manzoor S."/>
            <person name="Abbas S."/>
            <person name="Arshad M."/>
            <person name="Ahmed I."/>
        </authorList>
    </citation>
    <scope>NUCLEOTIDE SEQUENCE [LARGE SCALE GENOMIC DNA]</scope>
    <source>
        <strain evidence="4 5">NCCP-602</strain>
    </source>
</reference>
<dbReference type="InterPro" id="IPR050832">
    <property type="entry name" value="Bact_Acetyltransf"/>
</dbReference>
<dbReference type="Pfam" id="PF00583">
    <property type="entry name" value="Acetyltransf_1"/>
    <property type="match status" value="1"/>
</dbReference>
<evidence type="ECO:0000256" key="2">
    <source>
        <dbReference type="ARBA" id="ARBA00023315"/>
    </source>
</evidence>
<dbReference type="InterPro" id="IPR016181">
    <property type="entry name" value="Acyl_CoA_acyltransferase"/>
</dbReference>
<dbReference type="Gene3D" id="3.40.630.30">
    <property type="match status" value="1"/>
</dbReference>
<dbReference type="PANTHER" id="PTHR43877:SF5">
    <property type="entry name" value="BLL8307 PROTEIN"/>
    <property type="match status" value="1"/>
</dbReference>